<proteinExistence type="predicted"/>
<reference evidence="1 2" key="1">
    <citation type="submission" date="2014-11" db="EMBL/GenBank/DDBJ databases">
        <title>Symbiosis island explosion on the genome of extra-slow-growing strains of soybean bradyrhizobia with massive insertion sequences.</title>
        <authorList>
            <person name="Iida T."/>
            <person name="Minamisawa K."/>
        </authorList>
    </citation>
    <scope>NUCLEOTIDE SEQUENCE [LARGE SCALE GENOMIC DNA]</scope>
    <source>
        <strain evidence="1 2">NK6</strain>
    </source>
</reference>
<sequence>MKQQLDAEEHKIIMAMNTEEFRLAVKKFTSKGK</sequence>
<gene>
    <name evidence="1" type="ORF">NK6_6829</name>
</gene>
<evidence type="ECO:0000313" key="1">
    <source>
        <dbReference type="EMBL" id="BAR59980.1"/>
    </source>
</evidence>
<dbReference type="AlphaFoldDB" id="A0A0E3VVY7"/>
<accession>A0A0E3VVY7</accession>
<organism evidence="1 2">
    <name type="scientific">Bradyrhizobium diazoefficiens</name>
    <dbReference type="NCBI Taxonomy" id="1355477"/>
    <lineage>
        <taxon>Bacteria</taxon>
        <taxon>Pseudomonadati</taxon>
        <taxon>Pseudomonadota</taxon>
        <taxon>Alphaproteobacteria</taxon>
        <taxon>Hyphomicrobiales</taxon>
        <taxon>Nitrobacteraceae</taxon>
        <taxon>Bradyrhizobium</taxon>
    </lineage>
</organism>
<dbReference type="EMBL" id="AP014685">
    <property type="protein sequence ID" value="BAR59980.1"/>
    <property type="molecule type" value="Genomic_DNA"/>
</dbReference>
<name>A0A0E3VVY7_9BRAD</name>
<evidence type="ECO:0000313" key="2">
    <source>
        <dbReference type="Proteomes" id="UP000063308"/>
    </source>
</evidence>
<dbReference type="Proteomes" id="UP000063308">
    <property type="component" value="Chromosome"/>
</dbReference>
<protein>
    <submittedName>
        <fullName evidence="1">Enoyl-CoA hydratase</fullName>
    </submittedName>
</protein>